<dbReference type="STRING" id="28092.WM40_18690"/>
<evidence type="ECO:0000313" key="1">
    <source>
        <dbReference type="EMBL" id="KKB62181.1"/>
    </source>
</evidence>
<organism evidence="1 2">
    <name type="scientific">Robbsia andropogonis</name>
    <dbReference type="NCBI Taxonomy" id="28092"/>
    <lineage>
        <taxon>Bacteria</taxon>
        <taxon>Pseudomonadati</taxon>
        <taxon>Pseudomonadota</taxon>
        <taxon>Betaproteobacteria</taxon>
        <taxon>Burkholderiales</taxon>
        <taxon>Burkholderiaceae</taxon>
        <taxon>Robbsia</taxon>
    </lineage>
</organism>
<dbReference type="RefSeq" id="WP_024903694.1">
    <property type="nucleotide sequence ID" value="NZ_CADFGU010000015.1"/>
</dbReference>
<dbReference type="OrthoDB" id="9006417at2"/>
<proteinExistence type="predicted"/>
<name>A0A0F5JWE4_9BURK</name>
<dbReference type="AlphaFoldDB" id="A0A0F5JWE4"/>
<dbReference type="Proteomes" id="UP000033618">
    <property type="component" value="Unassembled WGS sequence"/>
</dbReference>
<dbReference type="PATRIC" id="fig|28092.6.peg.4382"/>
<dbReference type="EMBL" id="LAQU01000023">
    <property type="protein sequence ID" value="KKB62181.1"/>
    <property type="molecule type" value="Genomic_DNA"/>
</dbReference>
<protein>
    <submittedName>
        <fullName evidence="1">Uncharacterized protein</fullName>
    </submittedName>
</protein>
<accession>A0A0F5JWE4</accession>
<comment type="caution">
    <text evidence="1">The sequence shown here is derived from an EMBL/GenBank/DDBJ whole genome shotgun (WGS) entry which is preliminary data.</text>
</comment>
<reference evidence="1 2" key="1">
    <citation type="submission" date="2015-03" db="EMBL/GenBank/DDBJ databases">
        <title>Draft Genome Sequence of Burkholderia andropogonis type strain ICMP2807, isolated from Sorghum bicolor.</title>
        <authorList>
            <person name="Lopes-Santos L."/>
            <person name="Castro D.B."/>
            <person name="Ottoboni L.M."/>
            <person name="Park D."/>
            <person name="Weirc B.S."/>
            <person name="Destefano S.A."/>
        </authorList>
    </citation>
    <scope>NUCLEOTIDE SEQUENCE [LARGE SCALE GENOMIC DNA]</scope>
    <source>
        <strain evidence="1 2">ICMP2807</strain>
    </source>
</reference>
<evidence type="ECO:0000313" key="2">
    <source>
        <dbReference type="Proteomes" id="UP000033618"/>
    </source>
</evidence>
<keyword evidence="2" id="KW-1185">Reference proteome</keyword>
<sequence length="136" mass="15132">MSLSERCKSTLFRLICEAPLPETVIFIQAGARGAAVRKAAQVLATLRQVPTTEVAVRSVASHAELVTQGNSDDEDLRIFETSWRRADDTASVAQTEIVWIRDPLFLSNDESLLATWAELMAEIAYREAERALKKAR</sequence>
<gene>
    <name evidence="1" type="ORF">WM40_18690</name>
</gene>